<feature type="region of interest" description="Disordered" evidence="4">
    <location>
        <begin position="150"/>
        <end position="189"/>
    </location>
</feature>
<dbReference type="PANTHER" id="PTHR15367">
    <property type="entry name" value="DNA-DIRECTED RNA POLYMERASE III"/>
    <property type="match status" value="1"/>
</dbReference>
<proteinExistence type="inferred from homology"/>
<evidence type="ECO:0000256" key="4">
    <source>
        <dbReference type="SAM" id="MobiDB-lite"/>
    </source>
</evidence>
<dbReference type="Pfam" id="PF11705">
    <property type="entry name" value="RNA_pol_3_Rpc31"/>
    <property type="match status" value="1"/>
</dbReference>
<dbReference type="PANTHER" id="PTHR15367:SF2">
    <property type="entry name" value="DNA-DIRECTED RNA POLYMERASE III SUBUNIT"/>
    <property type="match status" value="1"/>
</dbReference>
<accession>A0A4U5PEX9</accession>
<protein>
    <recommendedName>
        <fullName evidence="7">DNA-directed RNA polymerase III subunit</fullName>
    </recommendedName>
</protein>
<evidence type="ECO:0000256" key="1">
    <source>
        <dbReference type="ARBA" id="ARBA00004123"/>
    </source>
</evidence>
<dbReference type="AlphaFoldDB" id="A0A4U5PEX9"/>
<dbReference type="GO" id="GO:0005666">
    <property type="term" value="C:RNA polymerase III complex"/>
    <property type="evidence" value="ECO:0007669"/>
    <property type="project" value="TreeGrafter"/>
</dbReference>
<keyword evidence="6" id="KW-1185">Reference proteome</keyword>
<dbReference type="OrthoDB" id="5377312at2759"/>
<name>A0A4U5PEX9_STECR</name>
<evidence type="ECO:0008006" key="7">
    <source>
        <dbReference type="Google" id="ProtNLM"/>
    </source>
</evidence>
<dbReference type="InterPro" id="IPR024661">
    <property type="entry name" value="RNA_pol_III_Rpc31"/>
</dbReference>
<reference evidence="5 6" key="1">
    <citation type="journal article" date="2015" name="Genome Biol.">
        <title>Comparative genomics of Steinernema reveals deeply conserved gene regulatory networks.</title>
        <authorList>
            <person name="Dillman A.R."/>
            <person name="Macchietto M."/>
            <person name="Porter C.F."/>
            <person name="Rogers A."/>
            <person name="Williams B."/>
            <person name="Antoshechkin I."/>
            <person name="Lee M.M."/>
            <person name="Goodwin Z."/>
            <person name="Lu X."/>
            <person name="Lewis E.E."/>
            <person name="Goodrich-Blair H."/>
            <person name="Stock S.P."/>
            <person name="Adams B.J."/>
            <person name="Sternberg P.W."/>
            <person name="Mortazavi A."/>
        </authorList>
    </citation>
    <scope>NUCLEOTIDE SEQUENCE [LARGE SCALE GENOMIC DNA]</scope>
    <source>
        <strain evidence="5 6">ALL</strain>
    </source>
</reference>
<dbReference type="Proteomes" id="UP000298663">
    <property type="component" value="Unassembled WGS sequence"/>
</dbReference>
<feature type="compositionally biased region" description="Acidic residues" evidence="4">
    <location>
        <begin position="160"/>
        <end position="189"/>
    </location>
</feature>
<evidence type="ECO:0000256" key="2">
    <source>
        <dbReference type="ARBA" id="ARBA00008352"/>
    </source>
</evidence>
<organism evidence="5 6">
    <name type="scientific">Steinernema carpocapsae</name>
    <name type="common">Entomopathogenic nematode</name>
    <dbReference type="NCBI Taxonomy" id="34508"/>
    <lineage>
        <taxon>Eukaryota</taxon>
        <taxon>Metazoa</taxon>
        <taxon>Ecdysozoa</taxon>
        <taxon>Nematoda</taxon>
        <taxon>Chromadorea</taxon>
        <taxon>Rhabditida</taxon>
        <taxon>Tylenchina</taxon>
        <taxon>Panagrolaimomorpha</taxon>
        <taxon>Strongyloidoidea</taxon>
        <taxon>Steinernematidae</taxon>
        <taxon>Steinernema</taxon>
    </lineage>
</organism>
<evidence type="ECO:0000313" key="6">
    <source>
        <dbReference type="Proteomes" id="UP000298663"/>
    </source>
</evidence>
<keyword evidence="3" id="KW-0539">Nucleus</keyword>
<reference evidence="5 6" key="2">
    <citation type="journal article" date="2019" name="G3 (Bethesda)">
        <title>Hybrid Assembly of the Genome of the Entomopathogenic Nematode Steinernema carpocapsae Identifies the X-Chromosome.</title>
        <authorList>
            <person name="Serra L."/>
            <person name="Macchietto M."/>
            <person name="Macias-Munoz A."/>
            <person name="McGill C.J."/>
            <person name="Rodriguez I.M."/>
            <person name="Rodriguez B."/>
            <person name="Murad R."/>
            <person name="Mortazavi A."/>
        </authorList>
    </citation>
    <scope>NUCLEOTIDE SEQUENCE [LARGE SCALE GENOMIC DNA]</scope>
    <source>
        <strain evidence="5 6">ALL</strain>
    </source>
</reference>
<sequence length="215" mass="24718">MSRGGKHATQAQTGVRAIANALGIARHEIGAFTKVKKEAPQLYPLYNGTIYPPQTERDDFEFLEEIHEQIRTRFTELETFDSDAPKKCVRHFTDEYKKKKLAQVPVDFQFDRMPQELNFKSRPAGPRTKKRKTITEEGVAKKLASLEARERQNVDVKVEDESDDEEEAVARPDDEEQPMSDDDYLEEDNDYIQNYFDNGEEYGLSDDNLDGDDGC</sequence>
<comment type="subcellular location">
    <subcellularLocation>
        <location evidence="1">Nucleus</location>
    </subcellularLocation>
</comment>
<comment type="similarity">
    <text evidence="2">Belongs to the eukaryotic RPC7 RNA polymerase subunit family.</text>
</comment>
<dbReference type="GO" id="GO:0006383">
    <property type="term" value="P:transcription by RNA polymerase III"/>
    <property type="evidence" value="ECO:0007669"/>
    <property type="project" value="InterPro"/>
</dbReference>
<evidence type="ECO:0000313" key="5">
    <source>
        <dbReference type="EMBL" id="TKR95077.1"/>
    </source>
</evidence>
<feature type="compositionally biased region" description="Basic and acidic residues" evidence="4">
    <location>
        <begin position="150"/>
        <end position="159"/>
    </location>
</feature>
<dbReference type="EMBL" id="AZBU02000002">
    <property type="protein sequence ID" value="TKR95077.1"/>
    <property type="molecule type" value="Genomic_DNA"/>
</dbReference>
<evidence type="ECO:0000256" key="3">
    <source>
        <dbReference type="ARBA" id="ARBA00023242"/>
    </source>
</evidence>
<gene>
    <name evidence="5" type="ORF">L596_009293</name>
</gene>
<comment type="caution">
    <text evidence="5">The sequence shown here is derived from an EMBL/GenBank/DDBJ whole genome shotgun (WGS) entry which is preliminary data.</text>
</comment>
<dbReference type="STRING" id="34508.A0A4U5PEX9"/>